<organism evidence="2 3">
    <name type="scientific">Alsobacter ponti</name>
    <dbReference type="NCBI Taxonomy" id="2962936"/>
    <lineage>
        <taxon>Bacteria</taxon>
        <taxon>Pseudomonadati</taxon>
        <taxon>Pseudomonadota</taxon>
        <taxon>Alphaproteobacteria</taxon>
        <taxon>Hyphomicrobiales</taxon>
        <taxon>Alsobacteraceae</taxon>
        <taxon>Alsobacter</taxon>
    </lineage>
</organism>
<evidence type="ECO:0000313" key="2">
    <source>
        <dbReference type="EMBL" id="MCP8940137.1"/>
    </source>
</evidence>
<sequence length="102" mass="11002">MRQTFTFAAVAALTFAAVGFALAKPVSYELPAETAQLRPGPGLDTAQNNCLACHSADYMAMQPPKKGKPFWEAEVVKMIKTYKAPISDDDAKVIADYLAAAY</sequence>
<feature type="signal peptide" evidence="1">
    <location>
        <begin position="1"/>
        <end position="23"/>
    </location>
</feature>
<evidence type="ECO:0000313" key="3">
    <source>
        <dbReference type="Proteomes" id="UP001205890"/>
    </source>
</evidence>
<proteinExistence type="predicted"/>
<dbReference type="RefSeq" id="WP_254744500.1">
    <property type="nucleotide sequence ID" value="NZ_JANCLU010000017.1"/>
</dbReference>
<comment type="caution">
    <text evidence="2">The sequence shown here is derived from an EMBL/GenBank/DDBJ whole genome shotgun (WGS) entry which is preliminary data.</text>
</comment>
<keyword evidence="3" id="KW-1185">Reference proteome</keyword>
<protein>
    <submittedName>
        <fullName evidence="2">Cytochrome c</fullName>
    </submittedName>
</protein>
<accession>A0ABT1LF65</accession>
<name>A0ABT1LF65_9HYPH</name>
<dbReference type="InterPro" id="IPR036909">
    <property type="entry name" value="Cyt_c-like_dom_sf"/>
</dbReference>
<dbReference type="SUPFAM" id="SSF46626">
    <property type="entry name" value="Cytochrome c"/>
    <property type="match status" value="1"/>
</dbReference>
<keyword evidence="1" id="KW-0732">Signal</keyword>
<dbReference type="Proteomes" id="UP001205890">
    <property type="component" value="Unassembled WGS sequence"/>
</dbReference>
<dbReference type="EMBL" id="JANCLU010000017">
    <property type="protein sequence ID" value="MCP8940137.1"/>
    <property type="molecule type" value="Genomic_DNA"/>
</dbReference>
<dbReference type="Gene3D" id="1.10.760.10">
    <property type="entry name" value="Cytochrome c-like domain"/>
    <property type="match status" value="1"/>
</dbReference>
<feature type="chain" id="PRO_5047059346" evidence="1">
    <location>
        <begin position="24"/>
        <end position="102"/>
    </location>
</feature>
<evidence type="ECO:0000256" key="1">
    <source>
        <dbReference type="SAM" id="SignalP"/>
    </source>
</evidence>
<gene>
    <name evidence="2" type="ORF">NK718_16540</name>
</gene>
<reference evidence="2 3" key="1">
    <citation type="submission" date="2022-07" db="EMBL/GenBank/DDBJ databases">
        <authorList>
            <person name="Li W.-J."/>
            <person name="Deng Q.-Q."/>
        </authorList>
    </citation>
    <scope>NUCLEOTIDE SEQUENCE [LARGE SCALE GENOMIC DNA]</scope>
    <source>
        <strain evidence="2 3">SYSU M60028</strain>
    </source>
</reference>